<evidence type="ECO:0000259" key="1">
    <source>
        <dbReference type="PROSITE" id="PS00622"/>
    </source>
</evidence>
<organism evidence="2 3">
    <name type="scientific">Mycolicibacterium hippocampi</name>
    <dbReference type="NCBI Taxonomy" id="659824"/>
    <lineage>
        <taxon>Bacteria</taxon>
        <taxon>Bacillati</taxon>
        <taxon>Actinomycetota</taxon>
        <taxon>Actinomycetes</taxon>
        <taxon>Mycobacteriales</taxon>
        <taxon>Mycobacteriaceae</taxon>
        <taxon>Mycolicibacterium</taxon>
    </lineage>
</organism>
<accession>A0A850PRJ4</accession>
<comment type="caution">
    <text evidence="2">The sequence shown here is derived from an EMBL/GenBank/DDBJ whole genome shotgun (WGS) entry which is preliminary data.</text>
</comment>
<dbReference type="InterPro" id="IPR036388">
    <property type="entry name" value="WH-like_DNA-bd_sf"/>
</dbReference>
<proteinExistence type="predicted"/>
<dbReference type="InterPro" id="IPR016032">
    <property type="entry name" value="Sig_transdc_resp-reg_C-effctor"/>
</dbReference>
<sequence length="371" mass="39947">MVSMATFSHLVSLIYAASLTPAKWGEAISEIHSTLAHSTTGTGTVRSTALSVTDGAQRTVVGHLLPDAEKPYDEYYGRIDHVLHTVEQGAVGVLRTGEELLSTRKTTEFHNDWIRPNDIEAGLFVRLTRGDRTASLVVAGSQRRHPFATDDRRQLVSALVPHLQQAIDTQSHIAVLSERGAHLAGAVDRLPHGVVVLTTDRLVVEANSVADDLLAQHDGLAIRGGTLVASAPRAQRTLARLIDQALAHGLRSGGSLTCERPSGRRSFVVHVVPLDATATDIKSRPLAMVLIIDPTRESRPAADVLRQLYGMSRAEAAVACLALHGQGVPAISEQLILSSTTVRTHLRAIFSKTGTHRQAELVRLLSTVIPQ</sequence>
<gene>
    <name evidence="2" type="ORF">HLY00_4939</name>
</gene>
<dbReference type="Proteomes" id="UP000570517">
    <property type="component" value="Unassembled WGS sequence"/>
</dbReference>
<dbReference type="Pfam" id="PF00196">
    <property type="entry name" value="GerE"/>
    <property type="match status" value="1"/>
</dbReference>
<dbReference type="InterPro" id="IPR000792">
    <property type="entry name" value="Tscrpt_reg_LuxR_C"/>
</dbReference>
<feature type="domain" description="HTH luxR-type" evidence="1">
    <location>
        <begin position="325"/>
        <end position="352"/>
    </location>
</feature>
<keyword evidence="3" id="KW-1185">Reference proteome</keyword>
<dbReference type="Gene3D" id="1.10.10.10">
    <property type="entry name" value="Winged helix-like DNA-binding domain superfamily/Winged helix DNA-binding domain"/>
    <property type="match status" value="1"/>
</dbReference>
<dbReference type="GO" id="GO:0006355">
    <property type="term" value="P:regulation of DNA-templated transcription"/>
    <property type="evidence" value="ECO:0007669"/>
    <property type="project" value="InterPro"/>
</dbReference>
<evidence type="ECO:0000313" key="3">
    <source>
        <dbReference type="Proteomes" id="UP000570517"/>
    </source>
</evidence>
<dbReference type="SMART" id="SM00421">
    <property type="entry name" value="HTH_LUXR"/>
    <property type="match status" value="1"/>
</dbReference>
<dbReference type="AlphaFoldDB" id="A0A850PRJ4"/>
<evidence type="ECO:0000313" key="2">
    <source>
        <dbReference type="EMBL" id="NVN52971.1"/>
    </source>
</evidence>
<name>A0A850PRJ4_9MYCO</name>
<dbReference type="GO" id="GO:0003677">
    <property type="term" value="F:DNA binding"/>
    <property type="evidence" value="ECO:0007669"/>
    <property type="project" value="InterPro"/>
</dbReference>
<dbReference type="EMBL" id="JABFYL010000048">
    <property type="protein sequence ID" value="NVN52971.1"/>
    <property type="molecule type" value="Genomic_DNA"/>
</dbReference>
<reference evidence="2 3" key="1">
    <citation type="submission" date="2020-05" db="EMBL/GenBank/DDBJ databases">
        <title>Draft genome sequence of Mycobacterium hippocampi DL, isolated from European seabass, Dicentrarchus labrax, reared in fish farms.</title>
        <authorList>
            <person name="Stathopoulou P."/>
            <person name="Asimakis E."/>
            <person name="Tzokas K."/>
            <person name="Batargias C."/>
            <person name="Tsiamis G."/>
        </authorList>
    </citation>
    <scope>NUCLEOTIDE SEQUENCE [LARGE SCALE GENOMIC DNA]</scope>
    <source>
        <strain evidence="2 3">DL</strain>
    </source>
</reference>
<dbReference type="SUPFAM" id="SSF46894">
    <property type="entry name" value="C-terminal effector domain of the bipartite response regulators"/>
    <property type="match status" value="1"/>
</dbReference>
<protein>
    <recommendedName>
        <fullName evidence="1">HTH luxR-type domain-containing protein</fullName>
    </recommendedName>
</protein>
<dbReference type="PROSITE" id="PS00622">
    <property type="entry name" value="HTH_LUXR_1"/>
    <property type="match status" value="1"/>
</dbReference>